<dbReference type="Gene3D" id="3.40.50.40">
    <property type="match status" value="1"/>
</dbReference>
<organism evidence="10 11">
    <name type="scientific">Pontibacter burrus</name>
    <dbReference type="NCBI Taxonomy" id="2704466"/>
    <lineage>
        <taxon>Bacteria</taxon>
        <taxon>Pseudomonadati</taxon>
        <taxon>Bacteroidota</taxon>
        <taxon>Cytophagia</taxon>
        <taxon>Cytophagales</taxon>
        <taxon>Hymenobacteraceae</taxon>
        <taxon>Pontibacter</taxon>
    </lineage>
</organism>
<dbReference type="InterPro" id="IPR027474">
    <property type="entry name" value="L-asparaginase_N"/>
</dbReference>
<dbReference type="NCBIfam" id="TIGR00519">
    <property type="entry name" value="asnASE_I"/>
    <property type="match status" value="1"/>
</dbReference>
<evidence type="ECO:0000256" key="6">
    <source>
        <dbReference type="PROSITE-ProRule" id="PRU10099"/>
    </source>
</evidence>
<dbReference type="SUPFAM" id="SSF53774">
    <property type="entry name" value="Glutaminase/Asparaginase"/>
    <property type="match status" value="1"/>
</dbReference>
<evidence type="ECO:0000313" key="11">
    <source>
        <dbReference type="Proteomes" id="UP000474777"/>
    </source>
</evidence>
<proteinExistence type="inferred from homology"/>
<feature type="binding site" evidence="5">
    <location>
        <position position="73"/>
    </location>
    <ligand>
        <name>substrate</name>
    </ligand>
</feature>
<comment type="caution">
    <text evidence="10">The sequence shown here is derived from an EMBL/GenBank/DDBJ whole genome shotgun (WGS) entry which is preliminary data.</text>
</comment>
<dbReference type="Gene3D" id="3.40.50.1170">
    <property type="entry name" value="L-asparaginase, N-terminal domain"/>
    <property type="match status" value="1"/>
</dbReference>
<feature type="active site" description="O-isoaspartyl threonine intermediate" evidence="4">
    <location>
        <position position="28"/>
    </location>
</feature>
<dbReference type="FunFam" id="3.40.50.1170:FF:000001">
    <property type="entry name" value="L-asparaginase 2"/>
    <property type="match status" value="1"/>
</dbReference>
<dbReference type="SMART" id="SM00870">
    <property type="entry name" value="Asparaginase"/>
    <property type="match status" value="1"/>
</dbReference>
<dbReference type="PROSITE" id="PS00917">
    <property type="entry name" value="ASN_GLN_ASE_2"/>
    <property type="match status" value="1"/>
</dbReference>
<dbReference type="InterPro" id="IPR006034">
    <property type="entry name" value="Asparaginase/glutaminase-like"/>
</dbReference>
<dbReference type="InterPro" id="IPR040919">
    <property type="entry name" value="Asparaginase_C"/>
</dbReference>
<feature type="domain" description="L-asparaginase N-terminal" evidence="8">
    <location>
        <begin position="20"/>
        <end position="211"/>
    </location>
</feature>
<evidence type="ECO:0000256" key="1">
    <source>
        <dbReference type="ARBA" id="ARBA00010518"/>
    </source>
</evidence>
<protein>
    <recommendedName>
        <fullName evidence="2">asparaginase</fullName>
        <ecNumber evidence="2">3.5.1.1</ecNumber>
    </recommendedName>
</protein>
<feature type="binding site" evidence="5">
    <location>
        <begin position="104"/>
        <end position="105"/>
    </location>
    <ligand>
        <name>substrate</name>
    </ligand>
</feature>
<dbReference type="InterPro" id="IPR027473">
    <property type="entry name" value="L-asparaginase_C"/>
</dbReference>
<dbReference type="Proteomes" id="UP000474777">
    <property type="component" value="Unassembled WGS sequence"/>
</dbReference>
<evidence type="ECO:0000256" key="7">
    <source>
        <dbReference type="PROSITE-ProRule" id="PRU10100"/>
    </source>
</evidence>
<dbReference type="SFLD" id="SFLDS00057">
    <property type="entry name" value="Glutaminase/Asparaginase"/>
    <property type="match status" value="1"/>
</dbReference>
<evidence type="ECO:0000256" key="4">
    <source>
        <dbReference type="PIRSR" id="PIRSR001220-1"/>
    </source>
</evidence>
<accession>A0A6B3LKW0</accession>
<evidence type="ECO:0000259" key="9">
    <source>
        <dbReference type="Pfam" id="PF17763"/>
    </source>
</evidence>
<keyword evidence="11" id="KW-1185">Reference proteome</keyword>
<dbReference type="GO" id="GO:0004067">
    <property type="term" value="F:asparaginase activity"/>
    <property type="evidence" value="ECO:0007669"/>
    <property type="project" value="UniProtKB-UniRule"/>
</dbReference>
<dbReference type="Pfam" id="PF00710">
    <property type="entry name" value="Asparaginase"/>
    <property type="match status" value="1"/>
</dbReference>
<dbReference type="RefSeq" id="WP_163913724.1">
    <property type="nucleotide sequence ID" value="NZ_JAAGWD010000002.1"/>
</dbReference>
<dbReference type="PANTHER" id="PTHR11707:SF28">
    <property type="entry name" value="60 KDA LYSOPHOSPHOLIPASE"/>
    <property type="match status" value="1"/>
</dbReference>
<feature type="domain" description="Asparaginase/glutaminase C-terminal" evidence="9">
    <location>
        <begin position="229"/>
        <end position="341"/>
    </location>
</feature>
<dbReference type="PROSITE" id="PS51732">
    <property type="entry name" value="ASN_GLN_ASE_3"/>
    <property type="match status" value="1"/>
</dbReference>
<dbReference type="PIRSF" id="PIRSF500176">
    <property type="entry name" value="L_ASNase"/>
    <property type="match status" value="1"/>
</dbReference>
<dbReference type="EMBL" id="JAAGWD010000002">
    <property type="protein sequence ID" value="NEM97409.1"/>
    <property type="molecule type" value="Genomic_DNA"/>
</dbReference>
<evidence type="ECO:0000313" key="10">
    <source>
        <dbReference type="EMBL" id="NEM97409.1"/>
    </source>
</evidence>
<dbReference type="FunFam" id="3.40.50.40:FF:000001">
    <property type="entry name" value="L-asparaginase 1"/>
    <property type="match status" value="1"/>
</dbReference>
<dbReference type="InterPro" id="IPR020827">
    <property type="entry name" value="Asparaginase/glutaminase_AS1"/>
</dbReference>
<sequence>MQTVKVHIDTAAPDDPEASILIIYTGGTIGMVFDEKAQHLIPFNFSKIPDRVPELKQFNYLLTVISIEPVIDSSDITINDWLMLAKLIEENYNDYDGFVVLHGTDTMGYSASALSYLLENLQKPVIFTGAQVPIGLIRTDARENLITALQIAGTKAHVKCRVPEVSIFFHNLLLRGNRAKKVESSHFDAFKSENYPPLAEAGIDIDFYDEHILPCPLLPLKVHHQLEPNVVILKLFPGITEQVVQSILQLPNIKGVVMETFGSGNAPTTPWFLDLLKETIDRGVYILNVSQCDEGRVDQGRYETSKYLLNMGVIGGADITTEAAITKLMFVLGLNLGKEETIKLLSGNLRGEITLQSS</sequence>
<name>A0A6B3LKW0_9BACT</name>
<feature type="active site" evidence="7">
    <location>
        <position position="104"/>
    </location>
</feature>
<dbReference type="GO" id="GO:0009066">
    <property type="term" value="P:aspartate family amino acid metabolic process"/>
    <property type="evidence" value="ECO:0007669"/>
    <property type="project" value="UniProtKB-ARBA"/>
</dbReference>
<dbReference type="InterPro" id="IPR006033">
    <property type="entry name" value="AsnA_fam"/>
</dbReference>
<evidence type="ECO:0000259" key="8">
    <source>
        <dbReference type="Pfam" id="PF00710"/>
    </source>
</evidence>
<gene>
    <name evidence="10" type="ORF">GXP69_06855</name>
</gene>
<dbReference type="EC" id="3.5.1.1" evidence="2"/>
<dbReference type="InterPro" id="IPR041725">
    <property type="entry name" value="L-asparaginase_I"/>
</dbReference>
<dbReference type="PIRSF" id="PIRSF001220">
    <property type="entry name" value="L-ASNase_gatD"/>
    <property type="match status" value="1"/>
</dbReference>
<dbReference type="PRINTS" id="PR00139">
    <property type="entry name" value="ASNGLNASE"/>
</dbReference>
<dbReference type="InterPro" id="IPR036152">
    <property type="entry name" value="Asp/glu_Ase-like_sf"/>
</dbReference>
<dbReference type="AlphaFoldDB" id="A0A6B3LKW0"/>
<keyword evidence="3" id="KW-0378">Hydrolase</keyword>
<evidence type="ECO:0000256" key="5">
    <source>
        <dbReference type="PIRSR" id="PIRSR001220-2"/>
    </source>
</evidence>
<dbReference type="PROSITE" id="PS00144">
    <property type="entry name" value="ASN_GLN_ASE_1"/>
    <property type="match status" value="1"/>
</dbReference>
<dbReference type="InterPro" id="IPR037152">
    <property type="entry name" value="L-asparaginase_N_sf"/>
</dbReference>
<dbReference type="PANTHER" id="PTHR11707">
    <property type="entry name" value="L-ASPARAGINASE"/>
    <property type="match status" value="1"/>
</dbReference>
<dbReference type="Pfam" id="PF17763">
    <property type="entry name" value="Asparaginase_C"/>
    <property type="match status" value="1"/>
</dbReference>
<evidence type="ECO:0000256" key="3">
    <source>
        <dbReference type="ARBA" id="ARBA00022801"/>
    </source>
</evidence>
<reference evidence="10 11" key="1">
    <citation type="submission" date="2020-02" db="EMBL/GenBank/DDBJ databases">
        <authorList>
            <person name="Kim M.K."/>
        </authorList>
    </citation>
    <scope>NUCLEOTIDE SEQUENCE [LARGE SCALE GENOMIC DNA]</scope>
    <source>
        <strain evidence="10 11">BT327</strain>
    </source>
</reference>
<dbReference type="InterPro" id="IPR027475">
    <property type="entry name" value="Asparaginase/glutaminase_AS2"/>
</dbReference>
<feature type="active site" evidence="6">
    <location>
        <position position="28"/>
    </location>
</feature>
<evidence type="ECO:0000256" key="2">
    <source>
        <dbReference type="ARBA" id="ARBA00012920"/>
    </source>
</evidence>
<comment type="similarity">
    <text evidence="1">Belongs to the asparaginase 1 family.</text>
</comment>
<dbReference type="CDD" id="cd08963">
    <property type="entry name" value="L-asparaginase_I"/>
    <property type="match status" value="1"/>
</dbReference>